<feature type="region of interest" description="Disordered" evidence="1">
    <location>
        <begin position="427"/>
        <end position="491"/>
    </location>
</feature>
<feature type="region of interest" description="Disordered" evidence="1">
    <location>
        <begin position="1"/>
        <end position="191"/>
    </location>
</feature>
<dbReference type="GeneID" id="102804438"/>
<organism evidence="2 3">
    <name type="scientific">Saccoglossus kowalevskii</name>
    <name type="common">Acorn worm</name>
    <dbReference type="NCBI Taxonomy" id="10224"/>
    <lineage>
        <taxon>Eukaryota</taxon>
        <taxon>Metazoa</taxon>
        <taxon>Hemichordata</taxon>
        <taxon>Enteropneusta</taxon>
        <taxon>Harrimaniidae</taxon>
        <taxon>Saccoglossus</taxon>
    </lineage>
</organism>
<sequence length="491" mass="54411">MLEQLSGALTTEETKPLTERFLSPAATSSSVSHMLLPNYNTKSSDLREDQMSEGRRLSADNTPNKYRKSKMRISKSVDYERLPQDDPSNSPPCEVKNRSQSTYFDVRSESPQKTLFNEKQQKRPSLGRKSPRSPSESGEMYRKLSGLLPSEADPLRQQVTPPIPALPDKKTETRATSLRPRHPTKKLLRTSSESAIQVNRFSRQKTISCSRPQAEGIVCSNDDLQHILKLAKNHKRDTKKEPTKRPVSSIGRLMSLPEFIPNPGGKENVNGRRQLANFERVGRSAEAPAATGNLLSSPSLSPVSSLSSHSSSTSSTIMNKSNPLTHVLTSSSTEHIFPNVIYEGNYESEEEMPEFELKPISEVVDVEHENIETETEACETTLSETSAAKSSVDDAADMATDLSSILSAFNPELLGKAIEARLAVEIQQRDSDDSDEDSAAESKKLPRSKKCQRGGETWVPNQEQQGSKWQSLLSKLNLRKKEDNTGTGVKV</sequence>
<accession>A0ABM0M3F8</accession>
<proteinExistence type="predicted"/>
<evidence type="ECO:0000313" key="3">
    <source>
        <dbReference type="RefSeq" id="XP_006814549.1"/>
    </source>
</evidence>
<name>A0ABM0M3F8_SACKO</name>
<feature type="compositionally biased region" description="Low complexity" evidence="1">
    <location>
        <begin position="294"/>
        <end position="316"/>
    </location>
</feature>
<keyword evidence="2" id="KW-1185">Reference proteome</keyword>
<feature type="compositionally biased region" description="Basic and acidic residues" evidence="1">
    <location>
        <begin position="75"/>
        <end position="84"/>
    </location>
</feature>
<feature type="region of interest" description="Disordered" evidence="1">
    <location>
        <begin position="282"/>
        <end position="320"/>
    </location>
</feature>
<gene>
    <name evidence="3" type="primary">LOC102804438</name>
</gene>
<evidence type="ECO:0000256" key="1">
    <source>
        <dbReference type="SAM" id="MobiDB-lite"/>
    </source>
</evidence>
<feature type="compositionally biased region" description="Polar residues" evidence="1">
    <location>
        <begin position="98"/>
        <end position="118"/>
    </location>
</feature>
<feature type="compositionally biased region" description="Polar residues" evidence="1">
    <location>
        <begin position="459"/>
        <end position="474"/>
    </location>
</feature>
<feature type="compositionally biased region" description="Basic and acidic residues" evidence="1">
    <location>
        <begin position="44"/>
        <end position="58"/>
    </location>
</feature>
<evidence type="ECO:0000313" key="2">
    <source>
        <dbReference type="Proteomes" id="UP000694865"/>
    </source>
</evidence>
<reference evidence="3" key="1">
    <citation type="submission" date="2025-08" db="UniProtKB">
        <authorList>
            <consortium name="RefSeq"/>
        </authorList>
    </citation>
    <scope>IDENTIFICATION</scope>
    <source>
        <tissue evidence="3">Testes</tissue>
    </source>
</reference>
<dbReference type="RefSeq" id="XP_006814549.1">
    <property type="nucleotide sequence ID" value="XM_006814486.1"/>
</dbReference>
<protein>
    <submittedName>
        <fullName evidence="3">Uncharacterized protein LOC102804438</fullName>
    </submittedName>
</protein>
<dbReference type="Proteomes" id="UP000694865">
    <property type="component" value="Unplaced"/>
</dbReference>
<feature type="compositionally biased region" description="Polar residues" evidence="1">
    <location>
        <begin position="25"/>
        <end position="43"/>
    </location>
</feature>
<feature type="compositionally biased region" description="Basic residues" evidence="1">
    <location>
        <begin position="179"/>
        <end position="188"/>
    </location>
</feature>